<name>A0A8B7YIK4_ACAPL</name>
<evidence type="ECO:0000256" key="7">
    <source>
        <dbReference type="ARBA" id="ARBA00023232"/>
    </source>
</evidence>
<dbReference type="PROSITE" id="PS50405">
    <property type="entry name" value="GST_CTER"/>
    <property type="match status" value="1"/>
</dbReference>
<dbReference type="NCBIfam" id="TIGR01262">
    <property type="entry name" value="maiA"/>
    <property type="match status" value="1"/>
</dbReference>
<dbReference type="InterPro" id="IPR040079">
    <property type="entry name" value="Glutathione_S-Trfase"/>
</dbReference>
<keyword evidence="7" id="KW-0585">Phenylalanine catabolism</keyword>
<dbReference type="GeneID" id="110980561"/>
<dbReference type="GO" id="GO:0004364">
    <property type="term" value="F:glutathione transferase activity"/>
    <property type="evidence" value="ECO:0007669"/>
    <property type="project" value="TreeGrafter"/>
</dbReference>
<evidence type="ECO:0000313" key="10">
    <source>
        <dbReference type="Proteomes" id="UP000694845"/>
    </source>
</evidence>
<dbReference type="SFLD" id="SFLDS00019">
    <property type="entry name" value="Glutathione_Transferase_(cytos"/>
    <property type="match status" value="1"/>
</dbReference>
<comment type="similarity">
    <text evidence="4">Belongs to the GST superfamily. Zeta family.</text>
</comment>
<dbReference type="PANTHER" id="PTHR42673">
    <property type="entry name" value="MALEYLACETOACETATE ISOMERASE"/>
    <property type="match status" value="1"/>
</dbReference>
<dbReference type="SUPFAM" id="SSF47616">
    <property type="entry name" value="GST C-terminal domain-like"/>
    <property type="match status" value="1"/>
</dbReference>
<dbReference type="Pfam" id="PF14497">
    <property type="entry name" value="GST_C_3"/>
    <property type="match status" value="1"/>
</dbReference>
<dbReference type="GO" id="GO:0006559">
    <property type="term" value="P:L-phenylalanine catabolic process"/>
    <property type="evidence" value="ECO:0007669"/>
    <property type="project" value="UniProtKB-UniPathway"/>
</dbReference>
<dbReference type="CTD" id="2954"/>
<evidence type="ECO:0000256" key="2">
    <source>
        <dbReference type="ARBA" id="ARBA00001955"/>
    </source>
</evidence>
<evidence type="ECO:0000259" key="8">
    <source>
        <dbReference type="PROSITE" id="PS50404"/>
    </source>
</evidence>
<accession>A0A8B7YIK4</accession>
<evidence type="ECO:0000256" key="1">
    <source>
        <dbReference type="ARBA" id="ARBA00001622"/>
    </source>
</evidence>
<dbReference type="PANTHER" id="PTHR42673:SF4">
    <property type="entry name" value="MALEYLACETOACETATE ISOMERASE"/>
    <property type="match status" value="1"/>
</dbReference>
<dbReference type="InterPro" id="IPR010987">
    <property type="entry name" value="Glutathione-S-Trfase_C-like"/>
</dbReference>
<gene>
    <name evidence="11" type="primary">LOC110980561</name>
</gene>
<comment type="cofactor">
    <cofactor evidence="2">
        <name>glutathione</name>
        <dbReference type="ChEBI" id="CHEBI:57925"/>
    </cofactor>
</comment>
<dbReference type="GO" id="GO:0006749">
    <property type="term" value="P:glutathione metabolic process"/>
    <property type="evidence" value="ECO:0007669"/>
    <property type="project" value="TreeGrafter"/>
</dbReference>
<evidence type="ECO:0000256" key="4">
    <source>
        <dbReference type="ARBA" id="ARBA00010007"/>
    </source>
</evidence>
<dbReference type="Pfam" id="PF02798">
    <property type="entry name" value="GST_N"/>
    <property type="match status" value="1"/>
</dbReference>
<keyword evidence="6" id="KW-0828">Tyrosine catabolism</keyword>
<comment type="catalytic activity">
    <reaction evidence="1">
        <text>4-maleylacetoacetate = 4-fumarylacetoacetate</text>
        <dbReference type="Rhea" id="RHEA:14817"/>
        <dbReference type="ChEBI" id="CHEBI:17105"/>
        <dbReference type="ChEBI" id="CHEBI:18034"/>
        <dbReference type="EC" id="5.2.1.2"/>
    </reaction>
</comment>
<dbReference type="Gene3D" id="3.40.30.10">
    <property type="entry name" value="Glutaredoxin"/>
    <property type="match status" value="1"/>
</dbReference>
<dbReference type="InterPro" id="IPR034333">
    <property type="entry name" value="GST_Zeta_N"/>
</dbReference>
<dbReference type="GO" id="GO:0016034">
    <property type="term" value="F:maleylacetoacetate isomerase activity"/>
    <property type="evidence" value="ECO:0007669"/>
    <property type="project" value="UniProtKB-EC"/>
</dbReference>
<feature type="domain" description="GST C-terminal" evidence="9">
    <location>
        <begin position="89"/>
        <end position="209"/>
    </location>
</feature>
<dbReference type="UniPathway" id="UPA00139">
    <property type="reaction ID" value="UER00340"/>
</dbReference>
<dbReference type="InterPro" id="IPR005955">
    <property type="entry name" value="GST_Zeta"/>
</dbReference>
<dbReference type="SUPFAM" id="SSF52833">
    <property type="entry name" value="Thioredoxin-like"/>
    <property type="match status" value="1"/>
</dbReference>
<evidence type="ECO:0000256" key="5">
    <source>
        <dbReference type="ARBA" id="ARBA00013199"/>
    </source>
</evidence>
<dbReference type="InterPro" id="IPR036282">
    <property type="entry name" value="Glutathione-S-Trfase_C_sf"/>
</dbReference>
<evidence type="ECO:0000256" key="3">
    <source>
        <dbReference type="ARBA" id="ARBA00004671"/>
    </source>
</evidence>
<feature type="domain" description="GST N-terminal" evidence="8">
    <location>
        <begin position="3"/>
        <end position="84"/>
    </location>
</feature>
<dbReference type="GO" id="GO:0005739">
    <property type="term" value="C:mitochondrion"/>
    <property type="evidence" value="ECO:0007669"/>
    <property type="project" value="TreeGrafter"/>
</dbReference>
<sequence>MAGKPVLYSYFRSSCSWRVRIALAVKGIEYEYAAVNLLKSEHKGEKYLSLNPNGQVPAMHIDGMVLTQSNAIIEYLDETREGPSLLPKDPKKRFAARQLSQIISCGIQPLQNLSVLRYIGEERKVEWAQKVISDGFETFEKIVEQTAGKYCVGDDITMADLCLVPQVFNANRFKVNMSNYPIISRINAALLELDAFSVAHPSKQPDCPDDLR</sequence>
<dbReference type="Proteomes" id="UP000694845">
    <property type="component" value="Unplaced"/>
</dbReference>
<proteinExistence type="inferred from homology"/>
<evidence type="ECO:0000313" key="11">
    <source>
        <dbReference type="RefSeq" id="XP_022093063.1"/>
    </source>
</evidence>
<keyword evidence="10" id="KW-1185">Reference proteome</keyword>
<dbReference type="SFLD" id="SFLDG00358">
    <property type="entry name" value="Main_(cytGST)"/>
    <property type="match status" value="1"/>
</dbReference>
<comment type="pathway">
    <text evidence="3">Amino-acid degradation; L-phenylalanine degradation; acetoacetate and fumarate from L-phenylalanine: step 5/6.</text>
</comment>
<dbReference type="PROSITE" id="PS50404">
    <property type="entry name" value="GST_NTER"/>
    <property type="match status" value="1"/>
</dbReference>
<evidence type="ECO:0000256" key="6">
    <source>
        <dbReference type="ARBA" id="ARBA00022878"/>
    </source>
</evidence>
<dbReference type="InterPro" id="IPR004045">
    <property type="entry name" value="Glutathione_S-Trfase_N"/>
</dbReference>
<dbReference type="GO" id="GO:0006572">
    <property type="term" value="P:L-tyrosine catabolic process"/>
    <property type="evidence" value="ECO:0007669"/>
    <property type="project" value="UniProtKB-KW"/>
</dbReference>
<dbReference type="AlphaFoldDB" id="A0A8B7YIK4"/>
<dbReference type="Gene3D" id="1.20.1050.10">
    <property type="match status" value="1"/>
</dbReference>
<dbReference type="InterPro" id="IPR036249">
    <property type="entry name" value="Thioredoxin-like_sf"/>
</dbReference>
<dbReference type="FunFam" id="1.20.1050.10:FF:000010">
    <property type="entry name" value="Maleylacetoacetate isomerase isoform 1"/>
    <property type="match status" value="1"/>
</dbReference>
<dbReference type="InterPro" id="IPR034330">
    <property type="entry name" value="GST_Zeta_C"/>
</dbReference>
<dbReference type="CDD" id="cd03042">
    <property type="entry name" value="GST_N_Zeta"/>
    <property type="match status" value="1"/>
</dbReference>
<dbReference type="CDD" id="cd03191">
    <property type="entry name" value="GST_C_Zeta"/>
    <property type="match status" value="1"/>
</dbReference>
<dbReference type="KEGG" id="aplc:110980561"/>
<dbReference type="OrthoDB" id="202840at2759"/>
<reference evidence="11" key="1">
    <citation type="submission" date="2025-08" db="UniProtKB">
        <authorList>
            <consortium name="RefSeq"/>
        </authorList>
    </citation>
    <scope>IDENTIFICATION</scope>
</reference>
<evidence type="ECO:0000259" key="9">
    <source>
        <dbReference type="PROSITE" id="PS50405"/>
    </source>
</evidence>
<dbReference type="EC" id="5.2.1.2" evidence="5"/>
<dbReference type="OMA" id="VYNAHRF"/>
<dbReference type="InterPro" id="IPR004046">
    <property type="entry name" value="GST_C"/>
</dbReference>
<protein>
    <recommendedName>
        <fullName evidence="5">maleylacetoacetate isomerase</fullName>
        <ecNumber evidence="5">5.2.1.2</ecNumber>
    </recommendedName>
</protein>
<organism evidence="10 11">
    <name type="scientific">Acanthaster planci</name>
    <name type="common">Crown-of-thorns starfish</name>
    <dbReference type="NCBI Taxonomy" id="133434"/>
    <lineage>
        <taxon>Eukaryota</taxon>
        <taxon>Metazoa</taxon>
        <taxon>Echinodermata</taxon>
        <taxon>Eleutherozoa</taxon>
        <taxon>Asterozoa</taxon>
        <taxon>Asteroidea</taxon>
        <taxon>Valvatacea</taxon>
        <taxon>Valvatida</taxon>
        <taxon>Acanthasteridae</taxon>
        <taxon>Acanthaster</taxon>
    </lineage>
</organism>
<dbReference type="RefSeq" id="XP_022093063.1">
    <property type="nucleotide sequence ID" value="XM_022237371.1"/>
</dbReference>